<keyword evidence="4" id="KW-1185">Reference proteome</keyword>
<organism evidence="3 4">
    <name type="scientific">Cylicocyclus nassatus</name>
    <name type="common">Nematode worm</name>
    <dbReference type="NCBI Taxonomy" id="53992"/>
    <lineage>
        <taxon>Eukaryota</taxon>
        <taxon>Metazoa</taxon>
        <taxon>Ecdysozoa</taxon>
        <taxon>Nematoda</taxon>
        <taxon>Chromadorea</taxon>
        <taxon>Rhabditida</taxon>
        <taxon>Rhabditina</taxon>
        <taxon>Rhabditomorpha</taxon>
        <taxon>Strongyloidea</taxon>
        <taxon>Strongylidae</taxon>
        <taxon>Cylicocyclus</taxon>
    </lineage>
</organism>
<evidence type="ECO:0000313" key="4">
    <source>
        <dbReference type="Proteomes" id="UP001176961"/>
    </source>
</evidence>
<feature type="region of interest" description="Disordered" evidence="1">
    <location>
        <begin position="52"/>
        <end position="95"/>
    </location>
</feature>
<accession>A0AA36DNT4</accession>
<dbReference type="AlphaFoldDB" id="A0AA36DNT4"/>
<feature type="chain" id="PRO_5041414090" description="Secreted protein" evidence="2">
    <location>
        <begin position="26"/>
        <end position="127"/>
    </location>
</feature>
<evidence type="ECO:0000256" key="1">
    <source>
        <dbReference type="SAM" id="MobiDB-lite"/>
    </source>
</evidence>
<evidence type="ECO:0008006" key="5">
    <source>
        <dbReference type="Google" id="ProtNLM"/>
    </source>
</evidence>
<gene>
    <name evidence="3" type="ORF">CYNAS_LOCUS2971</name>
</gene>
<dbReference type="EMBL" id="CATQJL010000001">
    <property type="protein sequence ID" value="CAJ0590988.1"/>
    <property type="molecule type" value="Genomic_DNA"/>
</dbReference>
<feature type="compositionally biased region" description="Low complexity" evidence="1">
    <location>
        <begin position="59"/>
        <end position="70"/>
    </location>
</feature>
<evidence type="ECO:0000256" key="2">
    <source>
        <dbReference type="SAM" id="SignalP"/>
    </source>
</evidence>
<name>A0AA36DNT4_CYLNA</name>
<reference evidence="3" key="1">
    <citation type="submission" date="2023-07" db="EMBL/GenBank/DDBJ databases">
        <authorList>
            <consortium name="CYATHOMIX"/>
        </authorList>
    </citation>
    <scope>NUCLEOTIDE SEQUENCE</scope>
    <source>
        <strain evidence="3">N/A</strain>
    </source>
</reference>
<protein>
    <recommendedName>
        <fullName evidence="5">Secreted protein</fullName>
    </recommendedName>
</protein>
<keyword evidence="2" id="KW-0732">Signal</keyword>
<proteinExistence type="predicted"/>
<feature type="signal peptide" evidence="2">
    <location>
        <begin position="1"/>
        <end position="25"/>
    </location>
</feature>
<sequence>MQRRGRARSFQPLLVVFVEVQSVRTQCEGRPVTHSIIEASIRKLAIYQGTEHHKSIRHASAGGRASPASRQPAHGESEQQIDNGAPYRSPPAGIEGNSHEIVAKAHHCSSGISYSIHCIHFNSLLTI</sequence>
<comment type="caution">
    <text evidence="3">The sequence shown here is derived from an EMBL/GenBank/DDBJ whole genome shotgun (WGS) entry which is preliminary data.</text>
</comment>
<dbReference type="Proteomes" id="UP001176961">
    <property type="component" value="Unassembled WGS sequence"/>
</dbReference>
<evidence type="ECO:0000313" key="3">
    <source>
        <dbReference type="EMBL" id="CAJ0590988.1"/>
    </source>
</evidence>